<sequence>MSTMMKAMRFVGDLDDDFYKDERQRDVWNEASAVGLQSVFWAVFVSSAILPWVAGRTGAWISLALLIVALFGSVVTIVYALRRDVDVYVLSNYNRPRVVISIALYLVAAVGIMARLKFDSYEESSTWVGALVGGIVGGGVAIAAVKLHQQRAKRREAAEELL</sequence>
<dbReference type="EMBL" id="JAECSB010000083">
    <property type="protein sequence ID" value="MBH5145627.1"/>
    <property type="molecule type" value="Genomic_DNA"/>
</dbReference>
<dbReference type="AlphaFoldDB" id="A0A0E3VBF7"/>
<name>A0A0E3VBF7_RHOER</name>
<feature type="transmembrane region" description="Helical" evidence="1">
    <location>
        <begin position="126"/>
        <end position="145"/>
    </location>
</feature>
<dbReference type="KEGG" id="reb:XU06_05340"/>
<dbReference type="OMA" id="QRDVWNE"/>
<evidence type="ECO:0000313" key="6">
    <source>
        <dbReference type="Proteomes" id="UP000627573"/>
    </source>
</evidence>
<keyword evidence="1" id="KW-1133">Transmembrane helix</keyword>
<accession>A0A0E3VBF7</accession>
<evidence type="ECO:0000313" key="4">
    <source>
        <dbReference type="EMBL" id="WGV50687.1"/>
    </source>
</evidence>
<gene>
    <name evidence="3" type="ORF">G9444_1196</name>
    <name evidence="2" type="ORF">I3517_23810</name>
    <name evidence="4" type="ORF">QIE55_05545</name>
</gene>
<evidence type="ECO:0000313" key="5">
    <source>
        <dbReference type="Proteomes" id="UP000502345"/>
    </source>
</evidence>
<dbReference type="Proteomes" id="UP000627573">
    <property type="component" value="Unassembled WGS sequence"/>
</dbReference>
<reference evidence="3 5" key="1">
    <citation type="submission" date="2020-03" db="EMBL/GenBank/DDBJ databases">
        <title>Screen low temperature-resistant strains for efficient degradation of petroleum hydrocarbons under the low temperature.</title>
        <authorList>
            <person name="Wang Y."/>
            <person name="Chen J."/>
        </authorList>
    </citation>
    <scope>NUCLEOTIDE SEQUENCE [LARGE SCALE GENOMIC DNA]</scope>
    <source>
        <strain evidence="3 5">KB1</strain>
    </source>
</reference>
<evidence type="ECO:0000313" key="2">
    <source>
        <dbReference type="EMBL" id="MBH5145627.1"/>
    </source>
</evidence>
<keyword evidence="1" id="KW-0812">Transmembrane</keyword>
<protein>
    <recommendedName>
        <fullName evidence="7">DUF2029 domain-containing protein</fullName>
    </recommendedName>
</protein>
<keyword evidence="1" id="KW-0472">Membrane</keyword>
<dbReference type="Proteomes" id="UP000502345">
    <property type="component" value="Chromosome"/>
</dbReference>
<proteinExistence type="predicted"/>
<keyword evidence="6" id="KW-1185">Reference proteome</keyword>
<dbReference type="EMBL" id="CP050124">
    <property type="protein sequence ID" value="QIP38440.1"/>
    <property type="molecule type" value="Genomic_DNA"/>
</dbReference>
<feature type="transmembrane region" description="Helical" evidence="1">
    <location>
        <begin position="33"/>
        <end position="54"/>
    </location>
</feature>
<reference evidence="2 6" key="2">
    <citation type="submission" date="2020-12" db="EMBL/GenBank/DDBJ databases">
        <title>Draft genome sequence of furan degrading bacterial strain FUR100.</title>
        <authorList>
            <person name="Woiski C."/>
        </authorList>
    </citation>
    <scope>NUCLEOTIDE SEQUENCE [LARGE SCALE GENOMIC DNA]</scope>
    <source>
        <strain evidence="2 6">FUR100</strain>
    </source>
</reference>
<dbReference type="RefSeq" id="WP_019747143.1">
    <property type="nucleotide sequence ID" value="NZ_AP018733.1"/>
</dbReference>
<dbReference type="Proteomes" id="UP001230933">
    <property type="component" value="Chromosome"/>
</dbReference>
<evidence type="ECO:0000256" key="1">
    <source>
        <dbReference type="SAM" id="Phobius"/>
    </source>
</evidence>
<evidence type="ECO:0008006" key="7">
    <source>
        <dbReference type="Google" id="ProtNLM"/>
    </source>
</evidence>
<feature type="transmembrane region" description="Helical" evidence="1">
    <location>
        <begin position="60"/>
        <end position="81"/>
    </location>
</feature>
<dbReference type="EMBL" id="CP124545">
    <property type="protein sequence ID" value="WGV50687.1"/>
    <property type="molecule type" value="Genomic_DNA"/>
</dbReference>
<feature type="transmembrane region" description="Helical" evidence="1">
    <location>
        <begin position="93"/>
        <end position="114"/>
    </location>
</feature>
<organism evidence="2 6">
    <name type="scientific">Rhodococcus erythropolis</name>
    <name type="common">Arthrobacter picolinophilus</name>
    <dbReference type="NCBI Taxonomy" id="1833"/>
    <lineage>
        <taxon>Bacteria</taxon>
        <taxon>Bacillati</taxon>
        <taxon>Actinomycetota</taxon>
        <taxon>Actinomycetes</taxon>
        <taxon>Mycobacteriales</taxon>
        <taxon>Nocardiaceae</taxon>
        <taxon>Rhodococcus</taxon>
        <taxon>Rhodococcus erythropolis group</taxon>
    </lineage>
</organism>
<evidence type="ECO:0000313" key="3">
    <source>
        <dbReference type="EMBL" id="QIP38440.1"/>
    </source>
</evidence>
<reference evidence="4" key="3">
    <citation type="submission" date="2023-08" db="EMBL/GenBank/DDBJ databases">
        <title>Isolation and Characterization of Rhodococcus erythropolis MGMM8.</title>
        <authorList>
            <person name="Diabankana R.G.C."/>
            <person name="Afordoanyi D.M."/>
            <person name="Validov S.Z."/>
        </authorList>
    </citation>
    <scope>NUCLEOTIDE SEQUENCE</scope>
    <source>
        <strain evidence="4">MGMM8</strain>
    </source>
</reference>